<organism evidence="2 3">
    <name type="scientific">Ophiocordyceps polyrhachis-furcata BCC 54312</name>
    <dbReference type="NCBI Taxonomy" id="1330021"/>
    <lineage>
        <taxon>Eukaryota</taxon>
        <taxon>Fungi</taxon>
        <taxon>Dikarya</taxon>
        <taxon>Ascomycota</taxon>
        <taxon>Pezizomycotina</taxon>
        <taxon>Sordariomycetes</taxon>
        <taxon>Hypocreomycetidae</taxon>
        <taxon>Hypocreales</taxon>
        <taxon>Ophiocordycipitaceae</taxon>
        <taxon>Ophiocordyceps</taxon>
    </lineage>
</organism>
<reference evidence="2 3" key="1">
    <citation type="journal article" date="2015" name="BMC Genomics">
        <title>Insights from the genome of Ophiocordyceps polyrhachis-furcata to pathogenicity and host specificity in insect fungi.</title>
        <authorList>
            <person name="Wichadakul D."/>
            <person name="Kobmoo N."/>
            <person name="Ingsriswang S."/>
            <person name="Tangphatsornruang S."/>
            <person name="Chantasingh D."/>
            <person name="Luangsa-ard J.J."/>
            <person name="Eurwilaichitr L."/>
        </authorList>
    </citation>
    <scope>NUCLEOTIDE SEQUENCE [LARGE SCALE GENOMIC DNA]</scope>
    <source>
        <strain evidence="2 3">BCC 54312</strain>
    </source>
</reference>
<feature type="compositionally biased region" description="Polar residues" evidence="1">
    <location>
        <begin position="139"/>
        <end position="159"/>
    </location>
</feature>
<dbReference type="AlphaFoldDB" id="A0A367LC65"/>
<protein>
    <submittedName>
        <fullName evidence="2">Uncharacterized protein</fullName>
    </submittedName>
</protein>
<dbReference type="Proteomes" id="UP000253664">
    <property type="component" value="Unassembled WGS sequence"/>
</dbReference>
<evidence type="ECO:0000313" key="3">
    <source>
        <dbReference type="Proteomes" id="UP000253664"/>
    </source>
</evidence>
<proteinExistence type="predicted"/>
<sequence>MSAQLKAKVMEKLALERRRMEEWFKSLPKPVYDPIDQGWVSNRDSFPELFSEDGYASNTSAASRMVIVTKGRPSFPPPPSVAAGGTARCLYDSETDESDGSLEPPSMPSPRMEKGKAICSPWSLRFSDCDEMEAGDDSSLYTSSTEATPASRRNPNSPRLNEERPEPETGQEGDGPSPMTLEDDSLFGYEAELRYWRRITMPVRYVLYMVLALVRLCNWLSHMVKMLGSRCSTGDEDGDESQRECEPVSVTACSKNQPPWVFQRGMEYESSLGSGPDDSEWDGREWEESVIQRASTLKLEIDASPPAAHTYYENHHFTFRGLRLLLAQSARVLELVRYYRQHQLTKHP</sequence>
<feature type="region of interest" description="Disordered" evidence="1">
    <location>
        <begin position="134"/>
        <end position="183"/>
    </location>
</feature>
<dbReference type="EMBL" id="LKCN02000007">
    <property type="protein sequence ID" value="RCI12019.1"/>
    <property type="molecule type" value="Genomic_DNA"/>
</dbReference>
<comment type="caution">
    <text evidence="2">The sequence shown here is derived from an EMBL/GenBank/DDBJ whole genome shotgun (WGS) entry which is preliminary data.</text>
</comment>
<evidence type="ECO:0000313" key="2">
    <source>
        <dbReference type="EMBL" id="RCI12019.1"/>
    </source>
</evidence>
<keyword evidence="3" id="KW-1185">Reference proteome</keyword>
<accession>A0A367LC65</accession>
<gene>
    <name evidence="2" type="ORF">L249_0672</name>
</gene>
<evidence type="ECO:0000256" key="1">
    <source>
        <dbReference type="SAM" id="MobiDB-lite"/>
    </source>
</evidence>
<name>A0A367LC65_9HYPO</name>
<feature type="region of interest" description="Disordered" evidence="1">
    <location>
        <begin position="91"/>
        <end position="115"/>
    </location>
</feature>